<comment type="caution">
    <text evidence="1">The sequence shown here is derived from an EMBL/GenBank/DDBJ whole genome shotgun (WGS) entry which is preliminary data.</text>
</comment>
<gene>
    <name evidence="1" type="ORF">ADICEAN_01041</name>
</gene>
<dbReference type="eggNOG" id="COG4232">
    <property type="taxonomic scope" value="Bacteria"/>
</dbReference>
<evidence type="ECO:0000313" key="2">
    <source>
        <dbReference type="Proteomes" id="UP000011910"/>
    </source>
</evidence>
<proteinExistence type="predicted"/>
<dbReference type="GO" id="GO:0015035">
    <property type="term" value="F:protein-disulfide reductase activity"/>
    <property type="evidence" value="ECO:0007669"/>
    <property type="project" value="TreeGrafter"/>
</dbReference>
<protein>
    <submittedName>
        <fullName evidence="1">Thiol:disulfide interchange protein</fullName>
    </submittedName>
</protein>
<dbReference type="Pfam" id="PF13899">
    <property type="entry name" value="Thioredoxin_7"/>
    <property type="match status" value="1"/>
</dbReference>
<sequence>MSTHDFNLVAILKGEEKAELPALCEVPKFEGLLHLPHGLTGYFEYEQALACARAQNKPLFIDFTGHGCVNCREMEATVWSDPAVLRRLQEEFVVVALYVDEKSQLPESEWYISAYDNKLKSSIGKQNLDFMIQRLNANAQPYYTLVDPVTEALLAPPKAYDLEVQNFVEFLDEGLARFRQAPVAQK</sequence>
<dbReference type="Proteomes" id="UP000011910">
    <property type="component" value="Unassembled WGS sequence"/>
</dbReference>
<dbReference type="AlphaFoldDB" id="M7NQ16"/>
<dbReference type="EMBL" id="AODQ01000017">
    <property type="protein sequence ID" value="EMR03800.1"/>
    <property type="molecule type" value="Genomic_DNA"/>
</dbReference>
<dbReference type="RefSeq" id="WP_009194443.1">
    <property type="nucleotide sequence ID" value="NZ_AODQ01000017.1"/>
</dbReference>
<keyword evidence="2" id="KW-1185">Reference proteome</keyword>
<dbReference type="PANTHER" id="PTHR32234">
    <property type="entry name" value="THIOL:DISULFIDE INTERCHANGE PROTEIN DSBD"/>
    <property type="match status" value="1"/>
</dbReference>
<evidence type="ECO:0000313" key="1">
    <source>
        <dbReference type="EMBL" id="EMR03800.1"/>
    </source>
</evidence>
<dbReference type="GO" id="GO:0045454">
    <property type="term" value="P:cell redox homeostasis"/>
    <property type="evidence" value="ECO:0007669"/>
    <property type="project" value="TreeGrafter"/>
</dbReference>
<dbReference type="PANTHER" id="PTHR32234:SF0">
    <property type="entry name" value="THIOL:DISULFIDE INTERCHANGE PROTEIN DSBD"/>
    <property type="match status" value="1"/>
</dbReference>
<dbReference type="SUPFAM" id="SSF52833">
    <property type="entry name" value="Thioredoxin-like"/>
    <property type="match status" value="1"/>
</dbReference>
<organism evidence="1 2">
    <name type="scientific">Cesiribacter andamanensis AMV16</name>
    <dbReference type="NCBI Taxonomy" id="1279009"/>
    <lineage>
        <taxon>Bacteria</taxon>
        <taxon>Pseudomonadati</taxon>
        <taxon>Bacteroidota</taxon>
        <taxon>Cytophagia</taxon>
        <taxon>Cytophagales</taxon>
        <taxon>Cesiribacteraceae</taxon>
        <taxon>Cesiribacter</taxon>
    </lineage>
</organism>
<dbReference type="Gene3D" id="3.40.30.10">
    <property type="entry name" value="Glutaredoxin"/>
    <property type="match status" value="1"/>
</dbReference>
<dbReference type="InterPro" id="IPR036249">
    <property type="entry name" value="Thioredoxin-like_sf"/>
</dbReference>
<name>M7NQ16_9BACT</name>
<dbReference type="PATRIC" id="fig|1279009.4.peg.1058"/>
<dbReference type="STRING" id="1279009.ADICEAN_01041"/>
<accession>M7NQ16</accession>
<reference evidence="1 2" key="1">
    <citation type="journal article" date="2013" name="Genome Announc.">
        <title>Draft Genome Sequence of Cesiribacter andamanensis Strain AMV16T, Isolated from a Soil Sample from a Mud Volcano in the Andaman Islands, India.</title>
        <authorList>
            <person name="Shivaji S."/>
            <person name="Ara S."/>
            <person name="Begum Z."/>
            <person name="Srinivas T.N."/>
            <person name="Singh A."/>
            <person name="Kumar Pinnaka A."/>
        </authorList>
    </citation>
    <scope>NUCLEOTIDE SEQUENCE [LARGE SCALE GENOMIC DNA]</scope>
    <source>
        <strain evidence="1 2">AMV16</strain>
    </source>
</reference>